<dbReference type="InterPro" id="IPR024083">
    <property type="entry name" value="Fumarase/histidase_N"/>
</dbReference>
<proteinExistence type="inferred from homology"/>
<dbReference type="PRINTS" id="PR00149">
    <property type="entry name" value="FUMRATELYASE"/>
</dbReference>
<dbReference type="GO" id="GO:0003824">
    <property type="term" value="F:catalytic activity"/>
    <property type="evidence" value="ECO:0007669"/>
    <property type="project" value="InterPro"/>
</dbReference>
<accession>A0A0F9S7T8</accession>
<evidence type="ECO:0000256" key="1">
    <source>
        <dbReference type="ARBA" id="ARBA00034772"/>
    </source>
</evidence>
<dbReference type="Pfam" id="PF00206">
    <property type="entry name" value="Lyase_1"/>
    <property type="match status" value="1"/>
</dbReference>
<dbReference type="SUPFAM" id="SSF48557">
    <property type="entry name" value="L-aspartase-like"/>
    <property type="match status" value="1"/>
</dbReference>
<dbReference type="PANTHER" id="PTHR43172:SF2">
    <property type="entry name" value="ADENYLOSUCCINATE LYASE C-TERMINAL DOMAIN-CONTAINING PROTEIN"/>
    <property type="match status" value="1"/>
</dbReference>
<feature type="domain" description="Adenylosuccinate lyase C-terminal" evidence="2">
    <location>
        <begin position="363"/>
        <end position="435"/>
    </location>
</feature>
<dbReference type="SMART" id="SM00998">
    <property type="entry name" value="ADSL_C"/>
    <property type="match status" value="1"/>
</dbReference>
<dbReference type="PANTHER" id="PTHR43172">
    <property type="entry name" value="ADENYLOSUCCINATE LYASE"/>
    <property type="match status" value="1"/>
</dbReference>
<gene>
    <name evidence="3" type="ORF">LCGC14_0486050</name>
</gene>
<dbReference type="PRINTS" id="PR00145">
    <property type="entry name" value="ARGSUCLYASE"/>
</dbReference>
<dbReference type="Gene3D" id="1.20.200.10">
    <property type="entry name" value="Fumarase/aspartase (Central domain)"/>
    <property type="match status" value="1"/>
</dbReference>
<reference evidence="3" key="1">
    <citation type="journal article" date="2015" name="Nature">
        <title>Complex archaea that bridge the gap between prokaryotes and eukaryotes.</title>
        <authorList>
            <person name="Spang A."/>
            <person name="Saw J.H."/>
            <person name="Jorgensen S.L."/>
            <person name="Zaremba-Niedzwiedzka K."/>
            <person name="Martijn J."/>
            <person name="Lind A.E."/>
            <person name="van Eijk R."/>
            <person name="Schleper C."/>
            <person name="Guy L."/>
            <person name="Ettema T.J."/>
        </authorList>
    </citation>
    <scope>NUCLEOTIDE SEQUENCE</scope>
</reference>
<evidence type="ECO:0000313" key="3">
    <source>
        <dbReference type="EMBL" id="KKN64975.1"/>
    </source>
</evidence>
<comment type="similarity">
    <text evidence="1">Belongs to the class-II fumarase/aspartase family.</text>
</comment>
<name>A0A0F9S7T8_9ZZZZ</name>
<dbReference type="AlphaFoldDB" id="A0A0F9S7T8"/>
<dbReference type="InterPro" id="IPR008948">
    <property type="entry name" value="L-Aspartase-like"/>
</dbReference>
<protein>
    <recommendedName>
        <fullName evidence="2">Adenylosuccinate lyase C-terminal domain-containing protein</fullName>
    </recommendedName>
</protein>
<sequence length="444" mass="46626">MAASVFDSPLYAQLFQNGDAGRLFSDSAAIRAMLLVEGALAKVQGSLGVIPEISAAAIHRASLEIQVDPGAIAASTGENGVCVPGLLAQFRSEMQAPEFAQHVHWGATSQDIIDTALMLRLRQALLLAEADLREIIGNLADAAETHASLPLAARTYGQHATPISWGAVMAEWGMPLCDALEELGGLRRSSLFVSLSGAAGTASALGPKAAETRAGLAKALGLYDPKRSWHVDRGPILRIADWQGRVMAALTHMAQSTLSLTMTGITEVALGASGASSTMPQKQNPVGPSAIIALGHQFTGQRVTLQAAAAHQHQRDGGAWFAEWMAVPQLTLCLASALFHAKGLVAGITPHPVKMHSALNSELGLIHAEALSFALAETMPRPEAQKITKQLCLDALDKQVPLADLVHADYPNVSGALFNPAAQLGQAPHDAAAFVKRARTFSQS</sequence>
<dbReference type="Gene3D" id="1.10.275.10">
    <property type="entry name" value="Fumarase/aspartase (N-terminal domain)"/>
    <property type="match status" value="1"/>
</dbReference>
<dbReference type="InterPro" id="IPR019468">
    <property type="entry name" value="AdenyloSucc_lyase_C"/>
</dbReference>
<comment type="caution">
    <text evidence="3">The sequence shown here is derived from an EMBL/GenBank/DDBJ whole genome shotgun (WGS) entry which is preliminary data.</text>
</comment>
<organism evidence="3">
    <name type="scientific">marine sediment metagenome</name>
    <dbReference type="NCBI Taxonomy" id="412755"/>
    <lineage>
        <taxon>unclassified sequences</taxon>
        <taxon>metagenomes</taxon>
        <taxon>ecological metagenomes</taxon>
    </lineage>
</organism>
<dbReference type="InterPro" id="IPR000362">
    <property type="entry name" value="Fumarate_lyase_fam"/>
</dbReference>
<dbReference type="Gene3D" id="1.10.40.30">
    <property type="entry name" value="Fumarase/aspartase (C-terminal domain)"/>
    <property type="match status" value="1"/>
</dbReference>
<evidence type="ECO:0000259" key="2">
    <source>
        <dbReference type="SMART" id="SM00998"/>
    </source>
</evidence>
<dbReference type="InterPro" id="IPR022761">
    <property type="entry name" value="Fumarate_lyase_N"/>
</dbReference>
<dbReference type="EMBL" id="LAZR01000538">
    <property type="protein sequence ID" value="KKN64975.1"/>
    <property type="molecule type" value="Genomic_DNA"/>
</dbReference>